<reference evidence="2 3" key="1">
    <citation type="journal article" date="2011" name="J. Microbiol.">
        <title>Gramella jeungdoensis sp. nov., isolated from a solar saltern in Korea.</title>
        <authorList>
            <person name="Joung Y."/>
            <person name="Kim H."/>
            <person name="Jang T."/>
            <person name="Ahn T.S."/>
            <person name="Joh K."/>
        </authorList>
    </citation>
    <scope>NUCLEOTIDE SEQUENCE [LARGE SCALE GENOMIC DNA]</scope>
    <source>
        <strain evidence="2 3">KCTC 23123</strain>
    </source>
</reference>
<dbReference type="InterPro" id="IPR054213">
    <property type="entry name" value="DUF6920"/>
</dbReference>
<name>A0A4Y8AX25_9FLAO</name>
<evidence type="ECO:0000256" key="1">
    <source>
        <dbReference type="SAM" id="Phobius"/>
    </source>
</evidence>
<dbReference type="EMBL" id="SNQI01000001">
    <property type="protein sequence ID" value="TEW77051.1"/>
    <property type="molecule type" value="Genomic_DNA"/>
</dbReference>
<dbReference type="AlphaFoldDB" id="A0A4Y8AX25"/>
<feature type="transmembrane region" description="Helical" evidence="1">
    <location>
        <begin position="64"/>
        <end position="84"/>
    </location>
</feature>
<evidence type="ECO:0000313" key="3">
    <source>
        <dbReference type="Proteomes" id="UP000298517"/>
    </source>
</evidence>
<dbReference type="Pfam" id="PF21900">
    <property type="entry name" value="DUF6920"/>
    <property type="match status" value="1"/>
</dbReference>
<proteinExistence type="predicted"/>
<keyword evidence="1" id="KW-0472">Membrane</keyword>
<keyword evidence="1" id="KW-1133">Transmembrane helix</keyword>
<protein>
    <submittedName>
        <fullName evidence="2">Uncharacterized protein</fullName>
    </submittedName>
</protein>
<keyword evidence="3" id="KW-1185">Reference proteome</keyword>
<comment type="caution">
    <text evidence="2">The sequence shown here is derived from an EMBL/GenBank/DDBJ whole genome shotgun (WGS) entry which is preliminary data.</text>
</comment>
<accession>A0A4Y8AX25</accession>
<evidence type="ECO:0000313" key="2">
    <source>
        <dbReference type="EMBL" id="TEW77051.1"/>
    </source>
</evidence>
<dbReference type="RefSeq" id="WP_134247059.1">
    <property type="nucleotide sequence ID" value="NZ_SNQI01000001.1"/>
</dbReference>
<feature type="transmembrane region" description="Helical" evidence="1">
    <location>
        <begin position="39"/>
        <end position="59"/>
    </location>
</feature>
<organism evidence="2 3">
    <name type="scientific">Gramella jeungdoensis</name>
    <dbReference type="NCBI Taxonomy" id="708091"/>
    <lineage>
        <taxon>Bacteria</taxon>
        <taxon>Pseudomonadati</taxon>
        <taxon>Bacteroidota</taxon>
        <taxon>Flavobacteriia</taxon>
        <taxon>Flavobacteriales</taxon>
        <taxon>Flavobacteriaceae</taxon>
        <taxon>Christiangramia</taxon>
    </lineage>
</organism>
<keyword evidence="1" id="KW-0812">Transmembrane</keyword>
<gene>
    <name evidence="2" type="ORF">E2488_04170</name>
</gene>
<dbReference type="Proteomes" id="UP000298517">
    <property type="component" value="Unassembled WGS sequence"/>
</dbReference>
<sequence>MKFVFVFILLLHAGIHFIGFVKAFQLAEIHQLTQSISKPLGILWLVATLMFLFSVVLFLVKKDWWLVITLISVIISQFLIIVYWKDTKVGTIANILILFVGLSAYGNFKFNTIVQKESEQILQNIPFENLSKVSENDIAQLPEIVQKWMKISGVIGKEQVVAVCIKQIGNMRTKPGGKWLSFEASQSFNLQKPAFVWVTKVDAMPLIKMVGRDKLYKGEGEMLIKLASLIPVVNEGKNSKINQGAMIRFLAETCWFPSAALNSYISWEAIDSNSARATLTIEGKSVSGVFSFSDQGNIVSFEANRYYGGENDSKLEKWLVKNNSYKTFNGIIIPNKSSVTWKLKNGDFKWLELEIIDVRYN</sequence>
<feature type="transmembrane region" description="Helical" evidence="1">
    <location>
        <begin position="90"/>
        <end position="108"/>
    </location>
</feature>
<dbReference type="OrthoDB" id="9786534at2"/>